<dbReference type="STRING" id="739143.SAMN05216297_11022"/>
<organism evidence="1 2">
    <name type="scientific">Flavobacterium phragmitis</name>
    <dbReference type="NCBI Taxonomy" id="739143"/>
    <lineage>
        <taxon>Bacteria</taxon>
        <taxon>Pseudomonadati</taxon>
        <taxon>Bacteroidota</taxon>
        <taxon>Flavobacteriia</taxon>
        <taxon>Flavobacteriales</taxon>
        <taxon>Flavobacteriaceae</taxon>
        <taxon>Flavobacterium</taxon>
    </lineage>
</organism>
<accession>A0A1I1TUR3</accession>
<keyword evidence="2" id="KW-1185">Reference proteome</keyword>
<protein>
    <recommendedName>
        <fullName evidence="3">VWFA domain-containing protein</fullName>
    </recommendedName>
</protein>
<dbReference type="RefSeq" id="WP_091495885.1">
    <property type="nucleotide sequence ID" value="NZ_FOMH01000010.1"/>
</dbReference>
<name>A0A1I1TUR3_9FLAO</name>
<evidence type="ECO:0000313" key="2">
    <source>
        <dbReference type="Proteomes" id="UP000199672"/>
    </source>
</evidence>
<proteinExistence type="predicted"/>
<dbReference type="AlphaFoldDB" id="A0A1I1TUR3"/>
<dbReference type="OrthoDB" id="791960at2"/>
<dbReference type="PROSITE" id="PS51257">
    <property type="entry name" value="PROKAR_LIPOPROTEIN"/>
    <property type="match status" value="1"/>
</dbReference>
<dbReference type="Proteomes" id="UP000199672">
    <property type="component" value="Unassembled WGS sequence"/>
</dbReference>
<reference evidence="2" key="1">
    <citation type="submission" date="2016-10" db="EMBL/GenBank/DDBJ databases">
        <authorList>
            <person name="Varghese N."/>
            <person name="Submissions S."/>
        </authorList>
    </citation>
    <scope>NUCLEOTIDE SEQUENCE [LARGE SCALE GENOMIC DNA]</scope>
    <source>
        <strain evidence="2">CGMCC 1.10370</strain>
    </source>
</reference>
<evidence type="ECO:0008006" key="3">
    <source>
        <dbReference type="Google" id="ProtNLM"/>
    </source>
</evidence>
<sequence length="290" mass="33790">MKFILIFCCISSLLIGCAPEPQNRSLTYQNIVIISDMSSRIDNKKLKDLDKIHELVNFFKIDCVKPGEKIGDKSSISFSPFSEKTIASIDLEKYKSLEEKQSFINSTGKFKNNGLKEQLDIFENKIKNKYQNTRNNGLDLISLLIEKIENESIIKKDTMLINGVDTISIKYENHIYVFTDGYLEYYNKQGNSQFYFSNSEIEKVRQFSAKNQIDVSKALATNNLLGLPFQKSNKNKYINLHILETHERDKDDKLAMYKYPKGQRDNEILQAVWKKWSTESGFKSFEWKKY</sequence>
<dbReference type="EMBL" id="FOMH01000010">
    <property type="protein sequence ID" value="SFD62254.1"/>
    <property type="molecule type" value="Genomic_DNA"/>
</dbReference>
<gene>
    <name evidence="1" type="ORF">SAMN05216297_11022</name>
</gene>
<evidence type="ECO:0000313" key="1">
    <source>
        <dbReference type="EMBL" id="SFD62254.1"/>
    </source>
</evidence>